<keyword evidence="2 7" id="KW-0547">Nucleotide-binding</keyword>
<keyword evidence="3 7" id="KW-0067">ATP-binding</keyword>
<evidence type="ECO:0000256" key="2">
    <source>
        <dbReference type="ARBA" id="ARBA00022741"/>
    </source>
</evidence>
<evidence type="ECO:0000256" key="5">
    <source>
        <dbReference type="ARBA" id="ARBA00023125"/>
    </source>
</evidence>
<keyword evidence="7" id="KW-0862">Zinc</keyword>
<sequence>MKCPFCGNSSSQVLESRTVEGGSSIRRRRKCEHCEKRFTTYEKTRNSVLWVIKKDGKREPFERDKVKRGILRAIEKRPVSLDLVDEIVGRVEREMLRKDKAEVPSRAIGTAIMRKLKKVDKVAWLRFASVYMEFEDLDDFEKAITKISE</sequence>
<dbReference type="Pfam" id="PF22811">
    <property type="entry name" value="Zn_ribbon_NrdR"/>
    <property type="match status" value="1"/>
</dbReference>
<feature type="zinc finger region" evidence="7">
    <location>
        <begin position="3"/>
        <end position="34"/>
    </location>
</feature>
<comment type="caution">
    <text evidence="9">The sequence shown here is derived from an EMBL/GenBank/DDBJ whole genome shotgun (WGS) entry which is preliminary data.</text>
</comment>
<protein>
    <recommendedName>
        <fullName evidence="7">Transcriptional repressor NrdR</fullName>
    </recommendedName>
</protein>
<feature type="domain" description="ATP-cone" evidence="8">
    <location>
        <begin position="49"/>
        <end position="139"/>
    </location>
</feature>
<accession>A0A1F7YYT5</accession>
<evidence type="ECO:0000256" key="3">
    <source>
        <dbReference type="ARBA" id="ARBA00022840"/>
    </source>
</evidence>
<evidence type="ECO:0000256" key="7">
    <source>
        <dbReference type="HAMAP-Rule" id="MF_00440"/>
    </source>
</evidence>
<comment type="cofactor">
    <cofactor evidence="7">
        <name>Zn(2+)</name>
        <dbReference type="ChEBI" id="CHEBI:29105"/>
    </cofactor>
    <text evidence="7">Binds 1 zinc ion.</text>
</comment>
<keyword evidence="1 7" id="KW-0678">Repressor</keyword>
<dbReference type="HAMAP" id="MF_00440">
    <property type="entry name" value="NrdR"/>
    <property type="match status" value="1"/>
</dbReference>
<dbReference type="InterPro" id="IPR003796">
    <property type="entry name" value="RNR_NrdR-like"/>
</dbReference>
<dbReference type="AlphaFoldDB" id="A0A1F7YYT5"/>
<comment type="function">
    <text evidence="7">Negatively regulates transcription of bacterial ribonucleotide reductase nrd genes and operons by binding to NrdR-boxes.</text>
</comment>
<proteinExistence type="inferred from homology"/>
<evidence type="ECO:0000259" key="8">
    <source>
        <dbReference type="PROSITE" id="PS51161"/>
    </source>
</evidence>
<dbReference type="PANTHER" id="PTHR30455:SF2">
    <property type="entry name" value="TRANSCRIPTIONAL REPRESSOR NRDR"/>
    <property type="match status" value="1"/>
</dbReference>
<organism evidence="9 10">
    <name type="scientific">Candidatus Woesebacteria bacterium RIFCSPHIGHO2_01_FULL_44_21</name>
    <dbReference type="NCBI Taxonomy" id="1802503"/>
    <lineage>
        <taxon>Bacteria</taxon>
        <taxon>Candidatus Woeseibacteriota</taxon>
    </lineage>
</organism>
<gene>
    <name evidence="7" type="primary">nrdR</name>
    <name evidence="9" type="ORF">A2803_03125</name>
</gene>
<dbReference type="GO" id="GO:0003677">
    <property type="term" value="F:DNA binding"/>
    <property type="evidence" value="ECO:0007669"/>
    <property type="project" value="UniProtKB-KW"/>
</dbReference>
<evidence type="ECO:0000256" key="4">
    <source>
        <dbReference type="ARBA" id="ARBA00023015"/>
    </source>
</evidence>
<dbReference type="GO" id="GO:0008270">
    <property type="term" value="F:zinc ion binding"/>
    <property type="evidence" value="ECO:0007669"/>
    <property type="project" value="UniProtKB-UniRule"/>
</dbReference>
<dbReference type="Proteomes" id="UP000178870">
    <property type="component" value="Unassembled WGS sequence"/>
</dbReference>
<evidence type="ECO:0000313" key="10">
    <source>
        <dbReference type="Proteomes" id="UP000178870"/>
    </source>
</evidence>
<keyword evidence="6 7" id="KW-0804">Transcription</keyword>
<evidence type="ECO:0000256" key="1">
    <source>
        <dbReference type="ARBA" id="ARBA00022491"/>
    </source>
</evidence>
<comment type="similarity">
    <text evidence="7">Belongs to the NrdR family.</text>
</comment>
<dbReference type="GO" id="GO:0005524">
    <property type="term" value="F:ATP binding"/>
    <property type="evidence" value="ECO:0007669"/>
    <property type="project" value="UniProtKB-UniRule"/>
</dbReference>
<reference evidence="9 10" key="1">
    <citation type="journal article" date="2016" name="Nat. Commun.">
        <title>Thousands of microbial genomes shed light on interconnected biogeochemical processes in an aquifer system.</title>
        <authorList>
            <person name="Anantharaman K."/>
            <person name="Brown C.T."/>
            <person name="Hug L.A."/>
            <person name="Sharon I."/>
            <person name="Castelle C.J."/>
            <person name="Probst A.J."/>
            <person name="Thomas B.C."/>
            <person name="Singh A."/>
            <person name="Wilkins M.J."/>
            <person name="Karaoz U."/>
            <person name="Brodie E.L."/>
            <person name="Williams K.H."/>
            <person name="Hubbard S.S."/>
            <person name="Banfield J.F."/>
        </authorList>
    </citation>
    <scope>NUCLEOTIDE SEQUENCE [LARGE SCALE GENOMIC DNA]</scope>
</reference>
<keyword evidence="5 7" id="KW-0238">DNA-binding</keyword>
<dbReference type="GO" id="GO:0045892">
    <property type="term" value="P:negative regulation of DNA-templated transcription"/>
    <property type="evidence" value="ECO:0007669"/>
    <property type="project" value="UniProtKB-UniRule"/>
</dbReference>
<dbReference type="PANTHER" id="PTHR30455">
    <property type="entry name" value="TRANSCRIPTIONAL REPRESSOR NRDR"/>
    <property type="match status" value="1"/>
</dbReference>
<keyword evidence="7" id="KW-0479">Metal-binding</keyword>
<evidence type="ECO:0000313" key="9">
    <source>
        <dbReference type="EMBL" id="OGM32441.1"/>
    </source>
</evidence>
<dbReference type="NCBIfam" id="TIGR00244">
    <property type="entry name" value="transcriptional regulator NrdR"/>
    <property type="match status" value="1"/>
</dbReference>
<keyword evidence="7" id="KW-0863">Zinc-finger</keyword>
<dbReference type="InterPro" id="IPR055173">
    <property type="entry name" value="NrdR-like_N"/>
</dbReference>
<name>A0A1F7YYT5_9BACT</name>
<dbReference type="Pfam" id="PF03477">
    <property type="entry name" value="ATP-cone"/>
    <property type="match status" value="1"/>
</dbReference>
<keyword evidence="4 7" id="KW-0805">Transcription regulation</keyword>
<dbReference type="PROSITE" id="PS51161">
    <property type="entry name" value="ATP_CONE"/>
    <property type="match status" value="1"/>
</dbReference>
<evidence type="ECO:0000256" key="6">
    <source>
        <dbReference type="ARBA" id="ARBA00023163"/>
    </source>
</evidence>
<dbReference type="InterPro" id="IPR005144">
    <property type="entry name" value="ATP-cone_dom"/>
</dbReference>
<dbReference type="EMBL" id="MGGP01000014">
    <property type="protein sequence ID" value="OGM32441.1"/>
    <property type="molecule type" value="Genomic_DNA"/>
</dbReference>